<dbReference type="EMBL" id="QSND01000002">
    <property type="protein sequence ID" value="KAA6452208.1"/>
    <property type="molecule type" value="Genomic_DNA"/>
</dbReference>
<dbReference type="Gene3D" id="2.60.40.10">
    <property type="entry name" value="Immunoglobulins"/>
    <property type="match status" value="2"/>
</dbReference>
<dbReference type="Gene3D" id="2.10.10.20">
    <property type="entry name" value="Carbohydrate-binding module superfamily 5/12"/>
    <property type="match status" value="1"/>
</dbReference>
<dbReference type="PROSITE" id="PS50853">
    <property type="entry name" value="FN3"/>
    <property type="match status" value="2"/>
</dbReference>
<dbReference type="GO" id="GO:0004553">
    <property type="term" value="F:hydrolase activity, hydrolyzing O-glycosyl compounds"/>
    <property type="evidence" value="ECO:0007669"/>
    <property type="project" value="InterPro"/>
</dbReference>
<sequence length="450" mass="49570">MKGAVLTAALGIGATLFTDDASAHGYIKEPASRGYMGSLEKQVIGWTAATQKYGSVVDNPQSVEGPKGFPFAGPADGKIASANGGSGQIDFGLDRQTADHWVKQDMRGGLNTFTWHYTAPHSTSKWHYYITKKDWDPNKPLTRDDFELIGTVEHDGSKADTNLTHEIYVPTDRSGYHVILGVWDVADTSNAFYNVIDVNLINDDVEDVEAPSIPTNLIASKVTDNTVELQWNASKDDIGIKEYKIYRNNEVISTTSNTAFTDKNLKADSTYVYSVEAIDFSGKASGRSDDIQVTTQKEQVEVAPAAPTGLHTMKITSDSVELMWSDSNDNVKEYEIYRDNQKITAISGTMYTDTGLKANTSYDYRVKAISLSGKTSPASEVLTVKTKENVTEPGEHRVFELGSLVSPVFYQAGEIIEHKGKLYRVVIGHSNYGDSTWSPDVDSTLWEPYY</sequence>
<dbReference type="InterPro" id="IPR004302">
    <property type="entry name" value="Cellulose/chitin-bd_N"/>
</dbReference>
<dbReference type="InterPro" id="IPR003610">
    <property type="entry name" value="CBM5/12"/>
</dbReference>
<dbReference type="SMART" id="SM00060">
    <property type="entry name" value="FN3"/>
    <property type="match status" value="2"/>
</dbReference>
<dbReference type="GO" id="GO:0030246">
    <property type="term" value="F:carbohydrate binding"/>
    <property type="evidence" value="ECO:0007669"/>
    <property type="project" value="InterPro"/>
</dbReference>
<dbReference type="CDD" id="cd21177">
    <property type="entry name" value="LPMO_AA10"/>
    <property type="match status" value="1"/>
</dbReference>
<name>A0A5M8RXJ6_9BACI</name>
<evidence type="ECO:0000256" key="4">
    <source>
        <dbReference type="ARBA" id="ARBA00023295"/>
    </source>
</evidence>
<accession>A0A5M8RXJ6</accession>
<dbReference type="Proteomes" id="UP000324326">
    <property type="component" value="Unassembled WGS sequence"/>
</dbReference>
<keyword evidence="4" id="KW-0326">Glycosidase</keyword>
<feature type="domain" description="Fibronectin type-III" evidence="6">
    <location>
        <begin position="306"/>
        <end position="389"/>
    </location>
</feature>
<dbReference type="InterPro" id="IPR036116">
    <property type="entry name" value="FN3_sf"/>
</dbReference>
<feature type="domain" description="Fibronectin type-III" evidence="6">
    <location>
        <begin position="213"/>
        <end position="298"/>
    </location>
</feature>
<dbReference type="SUPFAM" id="SSF81296">
    <property type="entry name" value="E set domains"/>
    <property type="match status" value="1"/>
</dbReference>
<dbReference type="Pfam" id="PF02839">
    <property type="entry name" value="CBM_5_12"/>
    <property type="match status" value="1"/>
</dbReference>
<dbReference type="PANTHER" id="PTHR34823">
    <property type="entry name" value="GLCNAC-BINDING PROTEIN A"/>
    <property type="match status" value="1"/>
</dbReference>
<evidence type="ECO:0000313" key="8">
    <source>
        <dbReference type="Proteomes" id="UP000324326"/>
    </source>
</evidence>
<dbReference type="InterPro" id="IPR014756">
    <property type="entry name" value="Ig_E-set"/>
</dbReference>
<evidence type="ECO:0000259" key="6">
    <source>
        <dbReference type="PROSITE" id="PS50853"/>
    </source>
</evidence>
<evidence type="ECO:0000256" key="3">
    <source>
        <dbReference type="ARBA" id="ARBA00023277"/>
    </source>
</evidence>
<keyword evidence="5" id="KW-0624">Polysaccharide degradation</keyword>
<gene>
    <name evidence="7" type="ORF">DX927_15340</name>
</gene>
<evidence type="ECO:0000256" key="1">
    <source>
        <dbReference type="ARBA" id="ARBA00022729"/>
    </source>
</evidence>
<evidence type="ECO:0000256" key="2">
    <source>
        <dbReference type="ARBA" id="ARBA00022801"/>
    </source>
</evidence>
<dbReference type="SUPFAM" id="SSF51055">
    <property type="entry name" value="Carbohydrate binding domain"/>
    <property type="match status" value="1"/>
</dbReference>
<dbReference type="InterPro" id="IPR036573">
    <property type="entry name" value="CBM_sf_5/12"/>
</dbReference>
<dbReference type="InterPro" id="IPR051024">
    <property type="entry name" value="GlcNAc_Chitin_IntDeg"/>
</dbReference>
<dbReference type="GO" id="GO:0000272">
    <property type="term" value="P:polysaccharide catabolic process"/>
    <property type="evidence" value="ECO:0007669"/>
    <property type="project" value="UniProtKB-KW"/>
</dbReference>
<protein>
    <submittedName>
        <fullName evidence="7">Carbohydrate-binding protein</fullName>
    </submittedName>
</protein>
<dbReference type="SUPFAM" id="SSF49265">
    <property type="entry name" value="Fibronectin type III"/>
    <property type="match status" value="1"/>
</dbReference>
<keyword evidence="1" id="KW-0732">Signal</keyword>
<proteinExistence type="predicted"/>
<dbReference type="AlphaFoldDB" id="A0A5M8RXJ6"/>
<comment type="caution">
    <text evidence="7">The sequence shown here is derived from an EMBL/GenBank/DDBJ whole genome shotgun (WGS) entry which is preliminary data.</text>
</comment>
<evidence type="ECO:0000313" key="7">
    <source>
        <dbReference type="EMBL" id="KAA6452208.1"/>
    </source>
</evidence>
<dbReference type="InterPro" id="IPR013783">
    <property type="entry name" value="Ig-like_fold"/>
</dbReference>
<dbReference type="Pfam" id="PF03067">
    <property type="entry name" value="LPMO_10"/>
    <property type="match status" value="1"/>
</dbReference>
<dbReference type="CDD" id="cd00063">
    <property type="entry name" value="FN3"/>
    <property type="match status" value="2"/>
</dbReference>
<keyword evidence="2" id="KW-0378">Hydrolase</keyword>
<dbReference type="Gene3D" id="2.70.50.50">
    <property type="entry name" value="chitin-binding protein cbp21"/>
    <property type="match status" value="1"/>
</dbReference>
<dbReference type="InterPro" id="IPR003961">
    <property type="entry name" value="FN3_dom"/>
</dbReference>
<dbReference type="FunFam" id="2.60.40.10:FF:001114">
    <property type="entry name" value="Chitinase A1"/>
    <property type="match status" value="1"/>
</dbReference>
<evidence type="ECO:0000256" key="5">
    <source>
        <dbReference type="ARBA" id="ARBA00023326"/>
    </source>
</evidence>
<keyword evidence="3" id="KW-0119">Carbohydrate metabolism</keyword>
<dbReference type="PANTHER" id="PTHR34823:SF1">
    <property type="entry name" value="CHITIN-BINDING TYPE-4 DOMAIN-CONTAINING PROTEIN"/>
    <property type="match status" value="1"/>
</dbReference>
<reference evidence="7 8" key="1">
    <citation type="submission" date="2018-08" db="EMBL/GenBank/DDBJ databases">
        <title>Bacillus phenotypic plasticity.</title>
        <authorList>
            <person name="Hurtado E."/>
        </authorList>
    </citation>
    <scope>NUCLEOTIDE SEQUENCE [LARGE SCALE GENOMIC DNA]</scope>
    <source>
        <strain evidence="7 8">427</strain>
    </source>
</reference>
<dbReference type="Pfam" id="PF00041">
    <property type="entry name" value="fn3"/>
    <property type="match status" value="2"/>
</dbReference>
<dbReference type="GO" id="GO:0005576">
    <property type="term" value="C:extracellular region"/>
    <property type="evidence" value="ECO:0007669"/>
    <property type="project" value="InterPro"/>
</dbReference>
<organism evidence="7 8">
    <name type="scientific">Bacillus swezeyi</name>
    <dbReference type="NCBI Taxonomy" id="1925020"/>
    <lineage>
        <taxon>Bacteria</taxon>
        <taxon>Bacillati</taxon>
        <taxon>Bacillota</taxon>
        <taxon>Bacilli</taxon>
        <taxon>Bacillales</taxon>
        <taxon>Bacillaceae</taxon>
        <taxon>Bacillus</taxon>
    </lineage>
</organism>